<name>A0A9P9D1H3_9HYPO</name>
<evidence type="ECO:0000256" key="1">
    <source>
        <dbReference type="SAM" id="MobiDB-lite"/>
    </source>
</evidence>
<gene>
    <name evidence="2" type="ORF">EDB81DRAFT_671743</name>
</gene>
<keyword evidence="3" id="KW-1185">Reference proteome</keyword>
<organism evidence="2 3">
    <name type="scientific">Dactylonectria macrodidyma</name>
    <dbReference type="NCBI Taxonomy" id="307937"/>
    <lineage>
        <taxon>Eukaryota</taxon>
        <taxon>Fungi</taxon>
        <taxon>Dikarya</taxon>
        <taxon>Ascomycota</taxon>
        <taxon>Pezizomycotina</taxon>
        <taxon>Sordariomycetes</taxon>
        <taxon>Hypocreomycetidae</taxon>
        <taxon>Hypocreales</taxon>
        <taxon>Nectriaceae</taxon>
        <taxon>Dactylonectria</taxon>
    </lineage>
</organism>
<sequence>MNQDIDHSATNSDEENTNERTALRIRCRKRLANHIKETTGITVKPTKVRLVTKQSDCYTWCYVKDVAHLFSKNLSDHGMAACKELYDGVGHRFHTVSSAGMNNSRSIELAGLSSLAVQDSHRNTPLENQVLKNVNETECLLMELKEKQDECDRISRQLTKESKRAELNESLLLKCLATLTQFTSLIDRVQQECSDTMDFSAFLD</sequence>
<evidence type="ECO:0000313" key="2">
    <source>
        <dbReference type="EMBL" id="KAH7110968.1"/>
    </source>
</evidence>
<evidence type="ECO:0000313" key="3">
    <source>
        <dbReference type="Proteomes" id="UP000738349"/>
    </source>
</evidence>
<accession>A0A9P9D1H3</accession>
<feature type="region of interest" description="Disordered" evidence="1">
    <location>
        <begin position="1"/>
        <end position="20"/>
    </location>
</feature>
<dbReference type="AlphaFoldDB" id="A0A9P9D1H3"/>
<dbReference type="OrthoDB" id="5187726at2759"/>
<reference evidence="2" key="1">
    <citation type="journal article" date="2021" name="Nat. Commun.">
        <title>Genetic determinants of endophytism in the Arabidopsis root mycobiome.</title>
        <authorList>
            <person name="Mesny F."/>
            <person name="Miyauchi S."/>
            <person name="Thiergart T."/>
            <person name="Pickel B."/>
            <person name="Atanasova L."/>
            <person name="Karlsson M."/>
            <person name="Huettel B."/>
            <person name="Barry K.W."/>
            <person name="Haridas S."/>
            <person name="Chen C."/>
            <person name="Bauer D."/>
            <person name="Andreopoulos W."/>
            <person name="Pangilinan J."/>
            <person name="LaButti K."/>
            <person name="Riley R."/>
            <person name="Lipzen A."/>
            <person name="Clum A."/>
            <person name="Drula E."/>
            <person name="Henrissat B."/>
            <person name="Kohler A."/>
            <person name="Grigoriev I.V."/>
            <person name="Martin F.M."/>
            <person name="Hacquard S."/>
        </authorList>
    </citation>
    <scope>NUCLEOTIDE SEQUENCE</scope>
    <source>
        <strain evidence="2">MPI-CAGE-AT-0147</strain>
    </source>
</reference>
<comment type="caution">
    <text evidence="2">The sequence shown here is derived from an EMBL/GenBank/DDBJ whole genome shotgun (WGS) entry which is preliminary data.</text>
</comment>
<protein>
    <submittedName>
        <fullName evidence="2">Uncharacterized protein</fullName>
    </submittedName>
</protein>
<dbReference type="EMBL" id="JAGMUV010000043">
    <property type="protein sequence ID" value="KAH7110968.1"/>
    <property type="molecule type" value="Genomic_DNA"/>
</dbReference>
<proteinExistence type="predicted"/>
<dbReference type="Proteomes" id="UP000738349">
    <property type="component" value="Unassembled WGS sequence"/>
</dbReference>